<gene>
    <name evidence="2" type="ORF">H0485_15160</name>
</gene>
<sequence length="69" mass="7238">MNWNLIRGLTYLSMLIASALAFLGLAEFDPSTGMLNIHPFNAYGAAAALAGVISSGLASLALIRGWGRK</sequence>
<accession>A0ABS8CPN2</accession>
<feature type="transmembrane region" description="Helical" evidence="1">
    <location>
        <begin position="42"/>
        <end position="63"/>
    </location>
</feature>
<evidence type="ECO:0000313" key="2">
    <source>
        <dbReference type="EMBL" id="MCB5411329.1"/>
    </source>
</evidence>
<comment type="caution">
    <text evidence="2">The sequence shown here is derived from an EMBL/GenBank/DDBJ whole genome shotgun (WGS) entry which is preliminary data.</text>
</comment>
<keyword evidence="1" id="KW-0812">Transmembrane</keyword>
<dbReference type="Proteomes" id="UP001198571">
    <property type="component" value="Unassembled WGS sequence"/>
</dbReference>
<reference evidence="2 3" key="1">
    <citation type="submission" date="2020-07" db="EMBL/GenBank/DDBJ databases">
        <title>Pseudogemmobacter sp. nov., isolated from poultry manure in Taiwan.</title>
        <authorList>
            <person name="Lin S.-Y."/>
            <person name="Tang Y.-S."/>
            <person name="Young C.-C."/>
        </authorList>
    </citation>
    <scope>NUCLEOTIDE SEQUENCE [LARGE SCALE GENOMIC DNA]</scope>
    <source>
        <strain evidence="2 3">CC-YST710</strain>
    </source>
</reference>
<protein>
    <submittedName>
        <fullName evidence="2">Uncharacterized protein</fullName>
    </submittedName>
</protein>
<keyword evidence="1" id="KW-0472">Membrane</keyword>
<name>A0ABS8CPN2_9RHOB</name>
<evidence type="ECO:0000313" key="3">
    <source>
        <dbReference type="Proteomes" id="UP001198571"/>
    </source>
</evidence>
<dbReference type="RefSeq" id="WP_226936802.1">
    <property type="nucleotide sequence ID" value="NZ_JACDXX010000015.1"/>
</dbReference>
<keyword evidence="1" id="KW-1133">Transmembrane helix</keyword>
<evidence type="ECO:0000256" key="1">
    <source>
        <dbReference type="SAM" id="Phobius"/>
    </source>
</evidence>
<proteinExistence type="predicted"/>
<organism evidence="2 3">
    <name type="scientific">Pseudogemmobacter faecipullorum</name>
    <dbReference type="NCBI Taxonomy" id="2755041"/>
    <lineage>
        <taxon>Bacteria</taxon>
        <taxon>Pseudomonadati</taxon>
        <taxon>Pseudomonadota</taxon>
        <taxon>Alphaproteobacteria</taxon>
        <taxon>Rhodobacterales</taxon>
        <taxon>Paracoccaceae</taxon>
        <taxon>Pseudogemmobacter</taxon>
    </lineage>
</organism>
<dbReference type="EMBL" id="JACDXX010000015">
    <property type="protein sequence ID" value="MCB5411329.1"/>
    <property type="molecule type" value="Genomic_DNA"/>
</dbReference>
<keyword evidence="3" id="KW-1185">Reference proteome</keyword>